<dbReference type="PROSITE" id="PS51898">
    <property type="entry name" value="TYR_RECOMBINASE"/>
    <property type="match status" value="1"/>
</dbReference>
<dbReference type="CDD" id="cd01189">
    <property type="entry name" value="INT_ICEBs1_C_like"/>
    <property type="match status" value="1"/>
</dbReference>
<evidence type="ECO:0000256" key="2">
    <source>
        <dbReference type="ARBA" id="ARBA00023125"/>
    </source>
</evidence>
<gene>
    <name evidence="5" type="primary">xerC_3</name>
    <name evidence="5" type="ORF">ACRB68_21730</name>
</gene>
<dbReference type="InterPro" id="IPR002104">
    <property type="entry name" value="Integrase_catalytic"/>
</dbReference>
<feature type="domain" description="Tyr recombinase" evidence="4">
    <location>
        <begin position="250"/>
        <end position="477"/>
    </location>
</feature>
<keyword evidence="2" id="KW-0238">DNA-binding</keyword>
<dbReference type="InterPro" id="IPR050090">
    <property type="entry name" value="Tyrosine_recombinase_XerCD"/>
</dbReference>
<dbReference type="Gene3D" id="1.10.443.10">
    <property type="entry name" value="Intergrase catalytic core"/>
    <property type="match status" value="1"/>
</dbReference>
<dbReference type="PANTHER" id="PTHR30349:SF41">
    <property type="entry name" value="INTEGRASE_RECOMBINASE PROTEIN MJ0367-RELATED"/>
    <property type="match status" value="1"/>
</dbReference>
<evidence type="ECO:0000313" key="5">
    <source>
        <dbReference type="EMBL" id="MQY04122.1"/>
    </source>
</evidence>
<comment type="similarity">
    <text evidence="1">Belongs to the 'phage' integrase family.</text>
</comment>
<dbReference type="GO" id="GO:0015074">
    <property type="term" value="P:DNA integration"/>
    <property type="evidence" value="ECO:0007669"/>
    <property type="project" value="InterPro"/>
</dbReference>
<keyword evidence="6" id="KW-1185">Reference proteome</keyword>
<name>A0A7K0BTA1_9ACTN</name>
<dbReference type="GO" id="GO:0003677">
    <property type="term" value="F:DNA binding"/>
    <property type="evidence" value="ECO:0007669"/>
    <property type="project" value="UniProtKB-KW"/>
</dbReference>
<dbReference type="PANTHER" id="PTHR30349">
    <property type="entry name" value="PHAGE INTEGRASE-RELATED"/>
    <property type="match status" value="1"/>
</dbReference>
<organism evidence="5 6">
    <name type="scientific">Actinomadura macrotermitis</name>
    <dbReference type="NCBI Taxonomy" id="2585200"/>
    <lineage>
        <taxon>Bacteria</taxon>
        <taxon>Bacillati</taxon>
        <taxon>Actinomycetota</taxon>
        <taxon>Actinomycetes</taxon>
        <taxon>Streptosporangiales</taxon>
        <taxon>Thermomonosporaceae</taxon>
        <taxon>Actinomadura</taxon>
    </lineage>
</organism>
<proteinExistence type="inferred from homology"/>
<dbReference type="SUPFAM" id="SSF56349">
    <property type="entry name" value="DNA breaking-rejoining enzymes"/>
    <property type="match status" value="1"/>
</dbReference>
<dbReference type="OrthoDB" id="9805859at2"/>
<keyword evidence="3" id="KW-0233">DNA recombination</keyword>
<dbReference type="Pfam" id="PF00589">
    <property type="entry name" value="Phage_integrase"/>
    <property type="match status" value="1"/>
</dbReference>
<accession>A0A7K0BTA1</accession>
<dbReference type="AlphaFoldDB" id="A0A7K0BTA1"/>
<dbReference type="EMBL" id="WEGH01000001">
    <property type="protein sequence ID" value="MQY04122.1"/>
    <property type="molecule type" value="Genomic_DNA"/>
</dbReference>
<dbReference type="Gene3D" id="1.10.150.130">
    <property type="match status" value="1"/>
</dbReference>
<dbReference type="InterPro" id="IPR011010">
    <property type="entry name" value="DNA_brk_join_enz"/>
</dbReference>
<sequence>MKPFKACSCRDETGKLLGKQCPDLDKRRHGKWYARYEAPKGADGKRRQPRIGPFDTETECKVELGKVVGQAGKNGKAYDRKITFGEYLEKRHAWRVAEAESGEGLKRSTLNTDREVIDLYLKPGLGHLKLMGQLGQDQIRELYTAMRQINRPAEEKRPTEMLRRLLAARATLKGERYSNRPISESRIKRVHIVLNAALNDAVKVSRILDENPAEGVFRSKGGAARKGRDKPLLWTDERVQHWEETGKVPGKVMVWTAAQCGAFLDFAEGDRLYPLWHLGAYWGMRRGELVGLDRPDLSTERRRLHVRQAQPDDTLDDVKSEDSDRVIVFDQRTADVLKAWRKRQLEERVMWGEAWTDSGRVFTREDGQPLRPEGVSHHFTRLIRRYGNIRRRAADGWTREQIIGRTRVTAHEVEAALTGPPLPPVRLHDLRHGSATMLLAAGVDMKVVSEILGHASSAFTADVYAVVAEELAEDAATRIAAFVPRRNRA</sequence>
<dbReference type="InterPro" id="IPR013762">
    <property type="entry name" value="Integrase-like_cat_sf"/>
</dbReference>
<comment type="caution">
    <text evidence="5">The sequence shown here is derived from an EMBL/GenBank/DDBJ whole genome shotgun (WGS) entry which is preliminary data.</text>
</comment>
<evidence type="ECO:0000256" key="3">
    <source>
        <dbReference type="ARBA" id="ARBA00023172"/>
    </source>
</evidence>
<protein>
    <submittedName>
        <fullName evidence="5">Tyrosine recombinase XerC</fullName>
    </submittedName>
</protein>
<evidence type="ECO:0000313" key="6">
    <source>
        <dbReference type="Proteomes" id="UP000487268"/>
    </source>
</evidence>
<dbReference type="Proteomes" id="UP000487268">
    <property type="component" value="Unassembled WGS sequence"/>
</dbReference>
<reference evidence="5 6" key="1">
    <citation type="submission" date="2019-10" db="EMBL/GenBank/DDBJ databases">
        <title>Actinomadura rubteroloni sp. nov. and Actinomadura macrotermitis sp. nov., isolated from the gut of fungus growing-termite Macrotermes natalensis.</title>
        <authorList>
            <person name="Benndorf R."/>
            <person name="Martin K."/>
            <person name="Kuefner M."/>
            <person name="De Beer W."/>
            <person name="Kaster A.-K."/>
            <person name="Vollmers J."/>
            <person name="Poulsen M."/>
            <person name="Beemelmanns C."/>
        </authorList>
    </citation>
    <scope>NUCLEOTIDE SEQUENCE [LARGE SCALE GENOMIC DNA]</scope>
    <source>
        <strain evidence="5 6">RB68</strain>
    </source>
</reference>
<dbReference type="RefSeq" id="WP_153531933.1">
    <property type="nucleotide sequence ID" value="NZ_WEGH01000001.1"/>
</dbReference>
<evidence type="ECO:0000259" key="4">
    <source>
        <dbReference type="PROSITE" id="PS51898"/>
    </source>
</evidence>
<dbReference type="InterPro" id="IPR010998">
    <property type="entry name" value="Integrase_recombinase_N"/>
</dbReference>
<dbReference type="GO" id="GO:0006310">
    <property type="term" value="P:DNA recombination"/>
    <property type="evidence" value="ECO:0007669"/>
    <property type="project" value="UniProtKB-KW"/>
</dbReference>
<evidence type="ECO:0000256" key="1">
    <source>
        <dbReference type="ARBA" id="ARBA00008857"/>
    </source>
</evidence>